<dbReference type="InterPro" id="IPR019775">
    <property type="entry name" value="WD40_repeat_CS"/>
</dbReference>
<dbReference type="SMART" id="SM00256">
    <property type="entry name" value="FBOX"/>
    <property type="match status" value="1"/>
</dbReference>
<proteinExistence type="evidence at transcript level"/>
<dbReference type="Gene3D" id="2.130.10.10">
    <property type="entry name" value="YVTN repeat-like/Quinoprotein amine dehydrogenase"/>
    <property type="match status" value="1"/>
</dbReference>
<feature type="repeat" description="WD" evidence="10">
    <location>
        <begin position="222"/>
        <end position="253"/>
    </location>
</feature>
<dbReference type="EMBL" id="BC166590">
    <property type="protein sequence ID" value="AAI66590.1"/>
    <property type="molecule type" value="mRNA"/>
</dbReference>
<dbReference type="InterPro" id="IPR001680">
    <property type="entry name" value="WD40_rpt"/>
</dbReference>
<reference evidence="13" key="1">
    <citation type="journal article" date="2004" name="Genome Res.">
        <title>The status, quality, and expansion of the NIH full-length cDNA project: the Mammalian Gene Collection (MGC).</title>
        <authorList>
            <consortium name="The MGC Project Team"/>
            <person name="Gerhard D.S."/>
            <person name="Wagner L."/>
            <person name="Feingold E.A."/>
            <person name="Shenmen C.M."/>
            <person name="Grouse L.H."/>
            <person name="Schuler G."/>
            <person name="Klein S.L."/>
            <person name="Old S."/>
            <person name="Rasooly R."/>
            <person name="Good P."/>
            <person name="Guyer M."/>
            <person name="Peck A.M."/>
            <person name="Derge J.G."/>
            <person name="Lipman D."/>
            <person name="Collins F.S."/>
            <person name="Jang W."/>
            <person name="Sherry S."/>
            <person name="Feolo M."/>
            <person name="Misquitta L."/>
            <person name="Lee E."/>
            <person name="Rotmistrovsky K."/>
            <person name="Greenhut S.F."/>
            <person name="Schaefer C.F."/>
            <person name="Buetow K."/>
            <person name="Bonner T.I."/>
            <person name="Haussler D."/>
            <person name="Kent J."/>
            <person name="Kiekhaus M."/>
            <person name="Furey T."/>
            <person name="Brent M."/>
            <person name="Prange C."/>
            <person name="Schreiber K."/>
            <person name="Shapiro N."/>
            <person name="Bhat N.K."/>
            <person name="Hopkins R.F."/>
            <person name="Hsie F."/>
            <person name="Driscoll T."/>
            <person name="Soares M.B."/>
            <person name="Casavant T.L."/>
            <person name="Scheetz T.E."/>
            <person name="Brown-stein M.J."/>
            <person name="Usdin T.B."/>
            <person name="Toshiyuki S."/>
            <person name="Carninci P."/>
            <person name="Piao Y."/>
            <person name="Dudekula D.B."/>
            <person name="Ko M.S."/>
            <person name="Kawakami K."/>
            <person name="Suzuki Y."/>
            <person name="Sugano S."/>
            <person name="Gruber C.E."/>
            <person name="Smith M.R."/>
            <person name="Simmons B."/>
            <person name="Moore T."/>
            <person name="Waterman R."/>
            <person name="Johnson S.L."/>
            <person name="Ruan Y."/>
            <person name="Wei C.L."/>
            <person name="Mathavan S."/>
            <person name="Gunaratne P.H."/>
            <person name="Wu J."/>
            <person name="Garcia A.M."/>
            <person name="Hulyk S.W."/>
            <person name="Fuh E."/>
            <person name="Yuan Y."/>
            <person name="Sneed A."/>
            <person name="Kowis C."/>
            <person name="Hodgson A."/>
            <person name="Muzny D.M."/>
            <person name="McPherson J."/>
            <person name="Gibbs R.A."/>
            <person name="Fahey J."/>
            <person name="Helton E."/>
            <person name="Ketteman M."/>
            <person name="Madan A."/>
            <person name="Rodrigues S."/>
            <person name="Sanchez A."/>
            <person name="Whiting M."/>
            <person name="Madari A."/>
            <person name="Young A.C."/>
            <person name="Wetherby K.D."/>
            <person name="Granite S.J."/>
            <person name="Kwong P.N."/>
            <person name="Brinkley C.P."/>
            <person name="Pearson R.L."/>
            <person name="Bouffard G.G."/>
            <person name="Blakesly R.W."/>
            <person name="Green E.D."/>
            <person name="Dickson M.C."/>
            <person name="Rodriguez A.C."/>
            <person name="Grimwood J."/>
            <person name="Schmutz J."/>
            <person name="Myers R.M."/>
            <person name="Butterfield Y.S."/>
            <person name="Griffith M."/>
            <person name="Griffith O.L."/>
            <person name="Krzywinski M.I."/>
            <person name="Liao N."/>
            <person name="Morin R."/>
            <person name="Morrin R."/>
            <person name="Palmquist D."/>
            <person name="Petrescu A.S."/>
            <person name="Skalska U."/>
            <person name="Smailus D.E."/>
            <person name="Stott J.M."/>
            <person name="Schnerch A."/>
            <person name="Schein J.E."/>
            <person name="Jones S.J."/>
            <person name="Holt R.A."/>
            <person name="Baross A."/>
            <person name="Marra M.A."/>
            <person name="Clifton S."/>
            <person name="Makowski K.A."/>
            <person name="Bosak S."/>
            <person name="Malek J."/>
        </authorList>
    </citation>
    <scope>NUCLEOTIDE SEQUENCE [LARGE SCALE MRNA]</scope>
    <source>
        <tissue evidence="13">Prostate</tissue>
    </source>
</reference>
<dbReference type="Pfam" id="PF00400">
    <property type="entry name" value="WD40"/>
    <property type="match status" value="2"/>
</dbReference>
<keyword evidence="3 10" id="KW-0853">WD repeat</keyword>
<comment type="subunit">
    <text evidence="7">Interacts with SKP1 and CUL1.</text>
</comment>
<name>B2GVA3_RAT</name>
<dbReference type="SUPFAM" id="SSF81383">
    <property type="entry name" value="F-box domain"/>
    <property type="match status" value="1"/>
</dbReference>
<sequence>MELPSGQCGNPRSCEDESDPEPEPDPDAQAEAYVARVLTPPKPGMTPRRSSLQSMFSASLGMPERKDASKVPAVSLPGLLSLPPELLLEICAYLDARVVLHVLPCVCQALHNLVRDRVTWRLRAQRRVRSPYPVVEEENFDWPAACIELEQHLARWAEDGQRTEYFCLADGHFASIDAVLLLQGGTLCLSGSRDRNVNLWDLRHLGKEPSRVLVKALGTQGNSTHKGWVWSLAAQDHRVCSGSWDSTVKLWDMAADGQQFGEIKCEGARAGGLGG</sequence>
<evidence type="ECO:0000256" key="1">
    <source>
        <dbReference type="ARBA" id="ARBA00003437"/>
    </source>
</evidence>
<dbReference type="Pfam" id="PF12937">
    <property type="entry name" value="F-box-like"/>
    <property type="match status" value="1"/>
</dbReference>
<gene>
    <name evidence="13 14" type="primary">Fbxw9</name>
</gene>
<dbReference type="PROSITE" id="PS00678">
    <property type="entry name" value="WD_REPEATS_1"/>
    <property type="match status" value="2"/>
</dbReference>
<keyword evidence="5" id="KW-0833">Ubl conjugation pathway</keyword>
<keyword evidence="6" id="KW-0007">Acetylation</keyword>
<dbReference type="AlphaFoldDB" id="B2GVA3"/>
<dbReference type="InterPro" id="IPR001810">
    <property type="entry name" value="F-box_dom"/>
</dbReference>
<keyword evidence="4" id="KW-0677">Repeat</keyword>
<feature type="compositionally biased region" description="Acidic residues" evidence="11">
    <location>
        <begin position="16"/>
        <end position="28"/>
    </location>
</feature>
<evidence type="ECO:0000256" key="11">
    <source>
        <dbReference type="SAM" id="MobiDB-lite"/>
    </source>
</evidence>
<feature type="repeat" description="WD" evidence="10">
    <location>
        <begin position="169"/>
        <end position="203"/>
    </location>
</feature>
<accession>B2GVA3</accession>
<dbReference type="RGD" id="1307002">
    <property type="gene designation" value="Fbxw9"/>
</dbReference>
<keyword evidence="2" id="KW-0597">Phosphoprotein</keyword>
<dbReference type="InterPro" id="IPR036047">
    <property type="entry name" value="F-box-like_dom_sf"/>
</dbReference>
<dbReference type="SUPFAM" id="SSF50978">
    <property type="entry name" value="WD40 repeat-like"/>
    <property type="match status" value="1"/>
</dbReference>
<dbReference type="PANTHER" id="PTHR19855:SF34">
    <property type="entry name" value="F-BOX_WD REPEAT-CONTAINING PROTEIN 9"/>
    <property type="match status" value="1"/>
</dbReference>
<evidence type="ECO:0000256" key="7">
    <source>
        <dbReference type="ARBA" id="ARBA00062674"/>
    </source>
</evidence>
<dbReference type="InterPro" id="IPR015943">
    <property type="entry name" value="WD40/YVTN_repeat-like_dom_sf"/>
</dbReference>
<evidence type="ECO:0000256" key="2">
    <source>
        <dbReference type="ARBA" id="ARBA00022553"/>
    </source>
</evidence>
<evidence type="ECO:0000313" key="14">
    <source>
        <dbReference type="RGD" id="1307002"/>
    </source>
</evidence>
<dbReference type="InterPro" id="IPR036322">
    <property type="entry name" value="WD40_repeat_dom_sf"/>
</dbReference>
<dbReference type="PROSITE" id="PS50082">
    <property type="entry name" value="WD_REPEATS_2"/>
    <property type="match status" value="2"/>
</dbReference>
<evidence type="ECO:0000256" key="9">
    <source>
        <dbReference type="ARBA" id="ARBA00079846"/>
    </source>
</evidence>
<evidence type="ECO:0000259" key="12">
    <source>
        <dbReference type="PROSITE" id="PS50181"/>
    </source>
</evidence>
<evidence type="ECO:0000256" key="3">
    <source>
        <dbReference type="ARBA" id="ARBA00022574"/>
    </source>
</evidence>
<evidence type="ECO:0000313" key="13">
    <source>
        <dbReference type="EMBL" id="AAI66590.1"/>
    </source>
</evidence>
<feature type="region of interest" description="Disordered" evidence="11">
    <location>
        <begin position="1"/>
        <end position="50"/>
    </location>
</feature>
<evidence type="ECO:0000256" key="4">
    <source>
        <dbReference type="ARBA" id="ARBA00022737"/>
    </source>
</evidence>
<organism evidence="13">
    <name type="scientific">Rattus norvegicus</name>
    <name type="common">Rat</name>
    <dbReference type="NCBI Taxonomy" id="10116"/>
    <lineage>
        <taxon>Eukaryota</taxon>
        <taxon>Metazoa</taxon>
        <taxon>Chordata</taxon>
        <taxon>Craniata</taxon>
        <taxon>Vertebrata</taxon>
        <taxon>Euteleostomi</taxon>
        <taxon>Mammalia</taxon>
        <taxon>Eutheria</taxon>
        <taxon>Euarchontoglires</taxon>
        <taxon>Glires</taxon>
        <taxon>Rodentia</taxon>
        <taxon>Myomorpha</taxon>
        <taxon>Muroidea</taxon>
        <taxon>Muridae</taxon>
        <taxon>Murinae</taxon>
        <taxon>Rattus</taxon>
    </lineage>
</organism>
<evidence type="ECO:0000256" key="6">
    <source>
        <dbReference type="ARBA" id="ARBA00022990"/>
    </source>
</evidence>
<evidence type="ECO:0000256" key="5">
    <source>
        <dbReference type="ARBA" id="ARBA00022786"/>
    </source>
</evidence>
<dbReference type="SMART" id="SM00320">
    <property type="entry name" value="WD40"/>
    <property type="match status" value="2"/>
</dbReference>
<dbReference type="PROSITE" id="PS50181">
    <property type="entry name" value="FBOX"/>
    <property type="match status" value="1"/>
</dbReference>
<comment type="function">
    <text evidence="1">Substrate-recognition component of the SCF (SKP1-CUL1-F-box protein)-type E3 ubiquitin ligase complex.</text>
</comment>
<protein>
    <recommendedName>
        <fullName evidence="8">F-box/WD repeat-containing protein 9</fullName>
    </recommendedName>
    <alternativeName>
        <fullName evidence="9">F-box and WD-40 domain-containing protein 9</fullName>
    </alternativeName>
</protein>
<dbReference type="AGR" id="RGD:1307002"/>
<dbReference type="PANTHER" id="PTHR19855">
    <property type="entry name" value="WD40 REPEAT PROTEIN 12, 37"/>
    <property type="match status" value="1"/>
</dbReference>
<feature type="domain" description="F-box" evidence="12">
    <location>
        <begin position="76"/>
        <end position="123"/>
    </location>
</feature>
<dbReference type="Gene3D" id="1.20.1280.50">
    <property type="match status" value="1"/>
</dbReference>
<evidence type="ECO:0000256" key="8">
    <source>
        <dbReference type="ARBA" id="ARBA00072497"/>
    </source>
</evidence>
<dbReference type="PROSITE" id="PS50294">
    <property type="entry name" value="WD_REPEATS_REGION"/>
    <property type="match status" value="1"/>
</dbReference>
<dbReference type="PhylomeDB" id="B2GVA3"/>
<evidence type="ECO:0000256" key="10">
    <source>
        <dbReference type="PROSITE-ProRule" id="PRU00221"/>
    </source>
</evidence>
<dbReference type="FunFam" id="1.20.1280.50:FF:000062">
    <property type="entry name" value="F-box/WD repeat-containing protein 9 isoform X2"/>
    <property type="match status" value="1"/>
</dbReference>